<reference evidence="1" key="1">
    <citation type="submission" date="2024-03" db="EMBL/GenBank/DDBJ databases">
        <title>WGS assembly of Saponaria officinalis var. Norfolk2.</title>
        <authorList>
            <person name="Jenkins J."/>
            <person name="Shu S."/>
            <person name="Grimwood J."/>
            <person name="Barry K."/>
            <person name="Goodstein D."/>
            <person name="Schmutz J."/>
            <person name="Leebens-Mack J."/>
            <person name="Osbourn A."/>
        </authorList>
    </citation>
    <scope>NUCLEOTIDE SEQUENCE [LARGE SCALE GENOMIC DNA]</scope>
    <source>
        <strain evidence="1">JIC</strain>
    </source>
</reference>
<evidence type="ECO:0000313" key="1">
    <source>
        <dbReference type="EMBL" id="KAK9676238.1"/>
    </source>
</evidence>
<protein>
    <submittedName>
        <fullName evidence="1">Uncharacterized protein</fullName>
    </submittedName>
</protein>
<dbReference type="PANTHER" id="PTHR37174:SF2">
    <property type="entry name" value="FORKHEAD-ASSOCIATED DOMAIN PROTEIN"/>
    <property type="match status" value="1"/>
</dbReference>
<comment type="caution">
    <text evidence="1">The sequence shown here is derived from an EMBL/GenBank/DDBJ whole genome shotgun (WGS) entry which is preliminary data.</text>
</comment>
<keyword evidence="2" id="KW-1185">Reference proteome</keyword>
<gene>
    <name evidence="1" type="ORF">RND81_11G063400</name>
</gene>
<organism evidence="1 2">
    <name type="scientific">Saponaria officinalis</name>
    <name type="common">Common soapwort</name>
    <name type="synonym">Lychnis saponaria</name>
    <dbReference type="NCBI Taxonomy" id="3572"/>
    <lineage>
        <taxon>Eukaryota</taxon>
        <taxon>Viridiplantae</taxon>
        <taxon>Streptophyta</taxon>
        <taxon>Embryophyta</taxon>
        <taxon>Tracheophyta</taxon>
        <taxon>Spermatophyta</taxon>
        <taxon>Magnoliopsida</taxon>
        <taxon>eudicotyledons</taxon>
        <taxon>Gunneridae</taxon>
        <taxon>Pentapetalae</taxon>
        <taxon>Caryophyllales</taxon>
        <taxon>Caryophyllaceae</taxon>
        <taxon>Caryophylleae</taxon>
        <taxon>Saponaria</taxon>
    </lineage>
</organism>
<sequence length="154" mass="17143">MLALEKSKDRVELLDELAAKLNEAISIKEAQLVENVASDLEIDVNDAGSLKNLPDKINEDQESNTAGDVRVPERFGSTNIVTESSCIDFFNDVDQQLDTIEKDLRIISELPTLALKNEEKLENTGVPQISEILARVCDTRARIRNFVDQIEATS</sequence>
<accession>A0AAW1HIL5</accession>
<dbReference type="AlphaFoldDB" id="A0AAW1HIL5"/>
<evidence type="ECO:0000313" key="2">
    <source>
        <dbReference type="Proteomes" id="UP001443914"/>
    </source>
</evidence>
<dbReference type="PANTHER" id="PTHR37174">
    <property type="entry name" value="FORKHEAD-ASSOCIATED DOMAIN PROTEIN"/>
    <property type="match status" value="1"/>
</dbReference>
<dbReference type="EMBL" id="JBDFQZ010000011">
    <property type="protein sequence ID" value="KAK9676238.1"/>
    <property type="molecule type" value="Genomic_DNA"/>
</dbReference>
<proteinExistence type="predicted"/>
<name>A0AAW1HIL5_SAPOF</name>
<dbReference type="Proteomes" id="UP001443914">
    <property type="component" value="Unassembled WGS sequence"/>
</dbReference>